<feature type="transmembrane region" description="Helical" evidence="2">
    <location>
        <begin position="119"/>
        <end position="141"/>
    </location>
</feature>
<evidence type="ECO:0000256" key="1">
    <source>
        <dbReference type="SAM" id="MobiDB-lite"/>
    </source>
</evidence>
<gene>
    <name evidence="3" type="ORF">Ark11_1327</name>
</gene>
<sequence>MINRASYGRASLHNRGNKKGKNAIRKAVKVESSKLIKVELSQLLDADANPVADIRHPETNVSPRVNHTQENHTQSPKWRKIITGHPCGLIGFGLSSIGVGIYASSIYQQVYHYSEENKFRIIVQTFIAIFIMSISALMIGLSDLSQKHNDTTSANTKDL</sequence>
<dbReference type="Proteomes" id="UP000198651">
    <property type="component" value="Chromosome I"/>
</dbReference>
<organism evidence="3 4">
    <name type="scientific">Candidatus Ichthyocystis hellenicum</name>
    <dbReference type="NCBI Taxonomy" id="1561003"/>
    <lineage>
        <taxon>Bacteria</taxon>
        <taxon>Pseudomonadati</taxon>
        <taxon>Pseudomonadota</taxon>
        <taxon>Betaproteobacteria</taxon>
        <taxon>Burkholderiales</taxon>
        <taxon>Candidatus Ichthyocystis</taxon>
    </lineage>
</organism>
<evidence type="ECO:0000313" key="3">
    <source>
        <dbReference type="EMBL" id="CUT18131.1"/>
    </source>
</evidence>
<evidence type="ECO:0000256" key="2">
    <source>
        <dbReference type="SAM" id="Phobius"/>
    </source>
</evidence>
<dbReference type="AlphaFoldDB" id="A0A0S4M2X9"/>
<accession>A0A0S4M2X9</accession>
<keyword evidence="2" id="KW-0472">Membrane</keyword>
<reference evidence="4" key="1">
    <citation type="submission" date="2015-11" db="EMBL/GenBank/DDBJ databases">
        <authorList>
            <person name="Seth-Smith H.M.B."/>
        </authorList>
    </citation>
    <scope>NUCLEOTIDE SEQUENCE [LARGE SCALE GENOMIC DNA]</scope>
    <source>
        <strain evidence="4">2013Ark11</strain>
    </source>
</reference>
<dbReference type="RefSeq" id="WP_092343542.1">
    <property type="nucleotide sequence ID" value="NZ_LN906597.1"/>
</dbReference>
<feature type="region of interest" description="Disordered" evidence="1">
    <location>
        <begin position="55"/>
        <end position="75"/>
    </location>
</feature>
<dbReference type="EMBL" id="LN906597">
    <property type="protein sequence ID" value="CUT18131.1"/>
    <property type="molecule type" value="Genomic_DNA"/>
</dbReference>
<name>A0A0S4M2X9_9BURK</name>
<keyword evidence="2" id="KW-0812">Transmembrane</keyword>
<feature type="compositionally biased region" description="Polar residues" evidence="1">
    <location>
        <begin position="59"/>
        <end position="75"/>
    </location>
</feature>
<evidence type="ECO:0000313" key="4">
    <source>
        <dbReference type="Proteomes" id="UP000198651"/>
    </source>
</evidence>
<keyword evidence="2" id="KW-1133">Transmembrane helix</keyword>
<feature type="transmembrane region" description="Helical" evidence="2">
    <location>
        <begin position="87"/>
        <end position="107"/>
    </location>
</feature>
<keyword evidence="4" id="KW-1185">Reference proteome</keyword>
<proteinExistence type="predicted"/>
<protein>
    <submittedName>
        <fullName evidence="3">Putative membrane protein</fullName>
    </submittedName>
</protein>
<feature type="region of interest" description="Disordered" evidence="1">
    <location>
        <begin position="1"/>
        <end position="23"/>
    </location>
</feature>